<feature type="transmembrane region" description="Helical" evidence="8">
    <location>
        <begin position="237"/>
        <end position="263"/>
    </location>
</feature>
<evidence type="ECO:0000256" key="4">
    <source>
        <dbReference type="ARBA" id="ARBA00022475"/>
    </source>
</evidence>
<evidence type="ECO:0000256" key="2">
    <source>
        <dbReference type="ARBA" id="ARBA00007935"/>
    </source>
</evidence>
<evidence type="ECO:0000313" key="9">
    <source>
        <dbReference type="EMBL" id="WNC14370.1"/>
    </source>
</evidence>
<keyword evidence="3" id="KW-0813">Transport</keyword>
<dbReference type="CDD" id="cd06550">
    <property type="entry name" value="TM_ABC_iron-siderophores_like"/>
    <property type="match status" value="1"/>
</dbReference>
<dbReference type="PANTHER" id="PTHR30472:SF65">
    <property type="entry name" value="SIDEROPHORE TRANSPORT SYSTEM PERMEASE PROTEIN YFIZ-RELATED"/>
    <property type="match status" value="1"/>
</dbReference>
<evidence type="ECO:0000256" key="8">
    <source>
        <dbReference type="SAM" id="Phobius"/>
    </source>
</evidence>
<evidence type="ECO:0000256" key="1">
    <source>
        <dbReference type="ARBA" id="ARBA00004651"/>
    </source>
</evidence>
<feature type="transmembrane region" description="Helical" evidence="8">
    <location>
        <begin position="309"/>
        <end position="329"/>
    </location>
</feature>
<feature type="transmembrane region" description="Helical" evidence="8">
    <location>
        <begin position="96"/>
        <end position="116"/>
    </location>
</feature>
<dbReference type="EMBL" id="CP134050">
    <property type="protein sequence ID" value="WNC14370.1"/>
    <property type="molecule type" value="Genomic_DNA"/>
</dbReference>
<keyword evidence="7 8" id="KW-0472">Membrane</keyword>
<feature type="transmembrane region" description="Helical" evidence="8">
    <location>
        <begin position="66"/>
        <end position="84"/>
    </location>
</feature>
<comment type="similarity">
    <text evidence="2">Belongs to the binding-protein-dependent transport system permease family. FecCD subfamily.</text>
</comment>
<reference evidence="9 10" key="1">
    <citation type="submission" date="2023-09" db="EMBL/GenBank/DDBJ databases">
        <title>Complete Genome and Methylome dissection of Bacillus brevis NEB573 original source of BbsI restriction endonuclease.</title>
        <authorList>
            <person name="Fomenkov A."/>
            <person name="Roberts R.D."/>
        </authorList>
    </citation>
    <scope>NUCLEOTIDE SEQUENCE [LARGE SCALE GENOMIC DNA]</scope>
    <source>
        <strain evidence="9 10">NEB573</strain>
    </source>
</reference>
<dbReference type="RefSeq" id="WP_310766336.1">
    <property type="nucleotide sequence ID" value="NZ_CP134050.1"/>
</dbReference>
<comment type="subcellular location">
    <subcellularLocation>
        <location evidence="1">Cell membrane</location>
        <topology evidence="1">Multi-pass membrane protein</topology>
    </subcellularLocation>
</comment>
<evidence type="ECO:0000256" key="3">
    <source>
        <dbReference type="ARBA" id="ARBA00022448"/>
    </source>
</evidence>
<evidence type="ECO:0000256" key="5">
    <source>
        <dbReference type="ARBA" id="ARBA00022692"/>
    </source>
</evidence>
<dbReference type="Proteomes" id="UP001256827">
    <property type="component" value="Chromosome"/>
</dbReference>
<feature type="transmembrane region" description="Helical" evidence="8">
    <location>
        <begin position="122"/>
        <end position="141"/>
    </location>
</feature>
<feature type="transmembrane region" description="Helical" evidence="8">
    <location>
        <begin position="195"/>
        <end position="216"/>
    </location>
</feature>
<dbReference type="SUPFAM" id="SSF81345">
    <property type="entry name" value="ABC transporter involved in vitamin B12 uptake, BtuC"/>
    <property type="match status" value="1"/>
</dbReference>
<feature type="transmembrane region" description="Helical" evidence="8">
    <location>
        <begin position="283"/>
        <end position="302"/>
    </location>
</feature>
<organism evidence="9 10">
    <name type="scientific">Brevibacillus brevis</name>
    <name type="common">Bacillus brevis</name>
    <dbReference type="NCBI Taxonomy" id="1393"/>
    <lineage>
        <taxon>Bacteria</taxon>
        <taxon>Bacillati</taxon>
        <taxon>Bacillota</taxon>
        <taxon>Bacilli</taxon>
        <taxon>Bacillales</taxon>
        <taxon>Paenibacillaceae</taxon>
        <taxon>Brevibacillus</taxon>
    </lineage>
</organism>
<name>A0ABY9T2N1_BREBE</name>
<sequence length="336" mass="35558">MNSLLSNTFLKIMGVVAAFVLLAYLSYTSLVFGVIDTSWQTAIDAYTHFNGSNEHIAIRELRVPRVLNALTVGFTLGVAGTLLQSLTRNPVADVELFGLNAGASLFVVFAVTFIGISSLTEFTWISFLGAAVAGIIVYVLGSLGRDGLTPVKLVLAGAAITALASSIRHGMMVLNEKATDEVLFWLSGSVGGRKLEYLATVFPYMLVAWVAAFALARPIQTLLMGDDVAKGLGQRTLLVKLATGAVIVLLSGCAVAVAGPIGFVGLVTPHLARYFVGIDTRWVLLYSGLLGCILLLMADIAARFVAMPAEVPIGVMTALIGIPFFIYVARKGLDKG</sequence>
<keyword evidence="5 8" id="KW-0812">Transmembrane</keyword>
<gene>
    <name evidence="9" type="ORF">RGB73_27485</name>
</gene>
<protein>
    <submittedName>
        <fullName evidence="9">Iron ABC transporter permease</fullName>
    </submittedName>
</protein>
<dbReference type="InterPro" id="IPR000522">
    <property type="entry name" value="ABC_transptr_permease_BtuC"/>
</dbReference>
<accession>A0ABY9T2N1</accession>
<dbReference type="Gene3D" id="1.10.3470.10">
    <property type="entry name" value="ABC transporter involved in vitamin B12 uptake, BtuC"/>
    <property type="match status" value="1"/>
</dbReference>
<evidence type="ECO:0000313" key="10">
    <source>
        <dbReference type="Proteomes" id="UP001256827"/>
    </source>
</evidence>
<dbReference type="InterPro" id="IPR037294">
    <property type="entry name" value="ABC_BtuC-like"/>
</dbReference>
<dbReference type="Pfam" id="PF01032">
    <property type="entry name" value="FecCD"/>
    <property type="match status" value="1"/>
</dbReference>
<dbReference type="PANTHER" id="PTHR30472">
    <property type="entry name" value="FERRIC ENTEROBACTIN TRANSPORT SYSTEM PERMEASE PROTEIN"/>
    <property type="match status" value="1"/>
</dbReference>
<keyword evidence="10" id="KW-1185">Reference proteome</keyword>
<keyword evidence="4" id="KW-1003">Cell membrane</keyword>
<evidence type="ECO:0000256" key="6">
    <source>
        <dbReference type="ARBA" id="ARBA00022989"/>
    </source>
</evidence>
<keyword evidence="6 8" id="KW-1133">Transmembrane helix</keyword>
<feature type="transmembrane region" description="Helical" evidence="8">
    <location>
        <begin position="12"/>
        <end position="35"/>
    </location>
</feature>
<proteinExistence type="inferred from homology"/>
<evidence type="ECO:0000256" key="7">
    <source>
        <dbReference type="ARBA" id="ARBA00023136"/>
    </source>
</evidence>